<dbReference type="Gene3D" id="2.30.30.40">
    <property type="entry name" value="SH3 Domains"/>
    <property type="match status" value="1"/>
</dbReference>
<dbReference type="Pfam" id="PF08239">
    <property type="entry name" value="SH3_3"/>
    <property type="match status" value="1"/>
</dbReference>
<reference evidence="2 3" key="1">
    <citation type="submission" date="2020-08" db="EMBL/GenBank/DDBJ databases">
        <title>Genomic Encyclopedia of Type Strains, Phase IV (KMG-IV): sequencing the most valuable type-strain genomes for metagenomic binning, comparative biology and taxonomic classification.</title>
        <authorList>
            <person name="Goeker M."/>
        </authorList>
    </citation>
    <scope>NUCLEOTIDE SEQUENCE [LARGE SCALE GENOMIC DNA]</scope>
    <source>
        <strain evidence="2 3">DSM 2461</strain>
    </source>
</reference>
<comment type="caution">
    <text evidence="2">The sequence shown here is derived from an EMBL/GenBank/DDBJ whole genome shotgun (WGS) entry which is preliminary data.</text>
</comment>
<gene>
    <name evidence="2" type="ORF">HNR50_003969</name>
</gene>
<sequence length="372" mass="44154">MKIKLIIAMLLLQLSIYPDDIRIQEVDNYNWEATAVINNTNTYLYFDFTSSNQSVKVIEKDLFLNIISENAFKYKLFFDEYPRHIYIYDTDIEEPIYSIEYFEGNYILKMNQISANPKTLISFDSVKNNYVRLFMQGVLNYDRVRLRTAPNLEAKQIDSLMKGDVVKILNRSDYQMKINEMNSFWFKVQTQSGLVGWTYGYFMELGKVINSNNTLNTFIFQKFVNLDQGSNQRFYFYKNNKLVSDSGWIKNNQIYLFENQNRLVSLSDNYRDWVSNQNTNFEAPPLIYIFDFSGELINEIEINNMILYINRIKDSSLFYQVVENGLDSNQIWSNKCIIYNHDGIIVNETIFNDSDSIFEFEYMGKQYRIKLN</sequence>
<proteinExistence type="predicted"/>
<dbReference type="EMBL" id="JACHGJ010000010">
    <property type="protein sequence ID" value="MBB6482280.1"/>
    <property type="molecule type" value="Genomic_DNA"/>
</dbReference>
<dbReference type="InterPro" id="IPR003646">
    <property type="entry name" value="SH3-like_bac-type"/>
</dbReference>
<dbReference type="RefSeq" id="WP_184748512.1">
    <property type="nucleotide sequence ID" value="NZ_JACHGJ010000010.1"/>
</dbReference>
<accession>A0A841RGY9</accession>
<dbReference type="Proteomes" id="UP000587760">
    <property type="component" value="Unassembled WGS sequence"/>
</dbReference>
<dbReference type="AlphaFoldDB" id="A0A841RGY9"/>
<evidence type="ECO:0000313" key="2">
    <source>
        <dbReference type="EMBL" id="MBB6482280.1"/>
    </source>
</evidence>
<protein>
    <recommendedName>
        <fullName evidence="1">SH3b domain-containing protein</fullName>
    </recommendedName>
</protein>
<evidence type="ECO:0000259" key="1">
    <source>
        <dbReference type="Pfam" id="PF08239"/>
    </source>
</evidence>
<name>A0A841RGY9_9SPIO</name>
<organism evidence="2 3">
    <name type="scientific">Spirochaeta isovalerica</name>
    <dbReference type="NCBI Taxonomy" id="150"/>
    <lineage>
        <taxon>Bacteria</taxon>
        <taxon>Pseudomonadati</taxon>
        <taxon>Spirochaetota</taxon>
        <taxon>Spirochaetia</taxon>
        <taxon>Spirochaetales</taxon>
        <taxon>Spirochaetaceae</taxon>
        <taxon>Spirochaeta</taxon>
    </lineage>
</organism>
<feature type="domain" description="SH3b" evidence="1">
    <location>
        <begin position="143"/>
        <end position="198"/>
    </location>
</feature>
<keyword evidence="3" id="KW-1185">Reference proteome</keyword>
<evidence type="ECO:0000313" key="3">
    <source>
        <dbReference type="Proteomes" id="UP000587760"/>
    </source>
</evidence>